<dbReference type="PANTHER" id="PTHR43739:SF5">
    <property type="entry name" value="EXO-ALPHA-SIALIDASE"/>
    <property type="match status" value="1"/>
</dbReference>
<dbReference type="EMBL" id="NQXA01000014">
    <property type="protein sequence ID" value="PHQ28418.1"/>
    <property type="molecule type" value="Genomic_DNA"/>
</dbReference>
<evidence type="ECO:0000259" key="2">
    <source>
        <dbReference type="Pfam" id="PF14870"/>
    </source>
</evidence>
<evidence type="ECO:0000313" key="4">
    <source>
        <dbReference type="Proteomes" id="UP000229433"/>
    </source>
</evidence>
<dbReference type="Gene3D" id="2.130.10.10">
    <property type="entry name" value="YVTN repeat-like/Quinoprotein amine dehydrogenase"/>
    <property type="match status" value="4"/>
</dbReference>
<accession>A0A2G1VNS1</accession>
<dbReference type="NCBIfam" id="TIGR04131">
    <property type="entry name" value="Bac_Flav_CTERM"/>
    <property type="match status" value="1"/>
</dbReference>
<dbReference type="InterPro" id="IPR015943">
    <property type="entry name" value="WD40/YVTN_repeat-like_dom_sf"/>
</dbReference>
<dbReference type="SUPFAM" id="SSF110296">
    <property type="entry name" value="Oligoxyloglucan reducing end-specific cellobiohydrolase"/>
    <property type="match status" value="2"/>
</dbReference>
<dbReference type="OrthoDB" id="1652165at2"/>
<keyword evidence="4" id="KW-1185">Reference proteome</keyword>
<dbReference type="AlphaFoldDB" id="A0A2G1VNS1"/>
<gene>
    <name evidence="3" type="ORF">CJ305_15005</name>
</gene>
<sequence>MIQRLLFLISFILPLLSFSQWQQTSGPSGGSTAQLLNIDDTFFVNMGNGGVFRSDDFGNTWYFVSQGLPCSEVVYDLVSYEDRLYAAVSRSGIWMSPDKGLTWEAINTGIDNLTFYTLFADDNRIFAAESEGGVFFSDDNGQSWTNRNNGFTDRNEITDFHLFNNTVYASAETLYKTTDDGLNWSRITVPNKQVGRLSALTSNNGVFYTASLGRIHYSTDNLQTWNTFNTPGITATISSFETGQNAVYAATGNGIYFKTNNDGQSWQLVKNNRTSDFLNDILVYENRILTTAETVYVSTNDGSSWNTSDRGLSGLRTTSLDFFGNYLYASNESSGGIHRSPDGGNTWENVSQGLTLTNARGVGAIKSKDNSLFAATGGGIYKSTTGTAWSSVFYPGINKSTPVLDIDGNTIATAVNSEGVYLSQDEGNTFVAASLNGFESDPEQRGYLSLLLKNQTILISTANSRLFKSTDLGKSWVEVTVTPGFILVQKMRLDGNLIYAATTRGVFTSSDMGSTWTRFGVNEFNATDLVVDGSKIYAVTLDGAYVAGLDDKIWYELCEGLGKNAIESVALQGSTIYAGTFSSGVWKRNTVTGDLPAENYNSTTGVSDLSLCPSSNKVNLYTALNIDPATPGFWSPKAAVDGEFDPSVDTPGVYRFSYATRSCGCLNYRQVKIDLEGNSNAGEDSAITFCRDEEETDLLSLISGNPDAGGIWSPALNSGTSVFNPAIDQEGIYTYTLNNAQCGSDSSTITISFEDRPNTGLETSLSLCENSPAFNLLEQVNGNPDLGGIWSPALASGTDIFDPNLDQAGTYTYSISNKGCEASTNVNLEITPLPNAGENTVLSLCLNKDEPINLFNYLEGSPQAGGVWTPALTSGSDLFDPATDASGIYRYTVSSPCGPVSAEVEISVENPYEIEDFTISTTQFEGSNRLEINLAENENYHFSLDGVVYQSFPFFNELPGGSYTVYGKEIDGCGYFIKEVFILDYMRYFSPNGDGYHDTWQLLGIADEDYQIYIYNRYGKFLAGLNPTNPSWDGTYSGTNMPSDDYWFQIELADGTLQKGHFTLKR</sequence>
<dbReference type="Pfam" id="PF13585">
    <property type="entry name" value="CHU_C"/>
    <property type="match status" value="1"/>
</dbReference>
<dbReference type="InterPro" id="IPR026341">
    <property type="entry name" value="T9SS_type_B"/>
</dbReference>
<dbReference type="InterPro" id="IPR036278">
    <property type="entry name" value="Sialidase_sf"/>
</dbReference>
<dbReference type="InterPro" id="IPR052025">
    <property type="entry name" value="Xyloglucanase_GH74"/>
</dbReference>
<dbReference type="SUPFAM" id="SSF50939">
    <property type="entry name" value="Sialidases"/>
    <property type="match status" value="1"/>
</dbReference>
<reference evidence="3 4" key="1">
    <citation type="submission" date="2017-08" db="EMBL/GenBank/DDBJ databases">
        <title>The whole genome shortgun sequences of strain Leeuwenhoekiella nanhaiensis G18 from the South China Sea.</title>
        <authorList>
            <person name="Liu Q."/>
        </authorList>
    </citation>
    <scope>NUCLEOTIDE SEQUENCE [LARGE SCALE GENOMIC DNA]</scope>
    <source>
        <strain evidence="3 4">G18</strain>
    </source>
</reference>
<dbReference type="InterPro" id="IPR028203">
    <property type="entry name" value="PSII_CF48-like_dom"/>
</dbReference>
<feature type="signal peptide" evidence="1">
    <location>
        <begin position="1"/>
        <end position="19"/>
    </location>
</feature>
<proteinExistence type="predicted"/>
<dbReference type="CDD" id="cd15482">
    <property type="entry name" value="Sialidase_non-viral"/>
    <property type="match status" value="2"/>
</dbReference>
<name>A0A2G1VNS1_9FLAO</name>
<feature type="domain" description="Photosynthesis system II assembly factor Ycf48/Hcf136-like" evidence="2">
    <location>
        <begin position="102"/>
        <end position="271"/>
    </location>
</feature>
<dbReference type="RefSeq" id="WP_099647111.1">
    <property type="nucleotide sequence ID" value="NZ_KZ319296.1"/>
</dbReference>
<protein>
    <recommendedName>
        <fullName evidence="2">Photosynthesis system II assembly factor Ycf48/Hcf136-like domain-containing protein</fullName>
    </recommendedName>
</protein>
<dbReference type="GO" id="GO:0010411">
    <property type="term" value="P:xyloglucan metabolic process"/>
    <property type="evidence" value="ECO:0007669"/>
    <property type="project" value="TreeGrafter"/>
</dbReference>
<dbReference type="Proteomes" id="UP000229433">
    <property type="component" value="Unassembled WGS sequence"/>
</dbReference>
<evidence type="ECO:0000256" key="1">
    <source>
        <dbReference type="SAM" id="SignalP"/>
    </source>
</evidence>
<feature type="chain" id="PRO_5013840990" description="Photosynthesis system II assembly factor Ycf48/Hcf136-like domain-containing protein" evidence="1">
    <location>
        <begin position="20"/>
        <end position="1066"/>
    </location>
</feature>
<evidence type="ECO:0000313" key="3">
    <source>
        <dbReference type="EMBL" id="PHQ28418.1"/>
    </source>
</evidence>
<organism evidence="3 4">
    <name type="scientific">Leeuwenhoekiella nanhaiensis</name>
    <dbReference type="NCBI Taxonomy" id="1655491"/>
    <lineage>
        <taxon>Bacteria</taxon>
        <taxon>Pseudomonadati</taxon>
        <taxon>Bacteroidota</taxon>
        <taxon>Flavobacteriia</taxon>
        <taxon>Flavobacteriales</taxon>
        <taxon>Flavobacteriaceae</taxon>
        <taxon>Leeuwenhoekiella</taxon>
    </lineage>
</organism>
<dbReference type="PANTHER" id="PTHR43739">
    <property type="entry name" value="XYLOGLUCANASE (EUROFUNG)"/>
    <property type="match status" value="1"/>
</dbReference>
<dbReference type="Pfam" id="PF14870">
    <property type="entry name" value="PSII_BNR"/>
    <property type="match status" value="1"/>
</dbReference>
<keyword evidence="1" id="KW-0732">Signal</keyword>
<comment type="caution">
    <text evidence="3">The sequence shown here is derived from an EMBL/GenBank/DDBJ whole genome shotgun (WGS) entry which is preliminary data.</text>
</comment>